<keyword evidence="8" id="KW-1185">Reference proteome</keyword>
<dbReference type="AlphaFoldDB" id="A0A811UEK1"/>
<dbReference type="Pfam" id="PF08016">
    <property type="entry name" value="PKD_channel"/>
    <property type="match status" value="1"/>
</dbReference>
<comment type="caution">
    <text evidence="7">The sequence shown here is derived from an EMBL/GenBank/DDBJ whole genome shotgun (WGS) entry which is preliminary data.</text>
</comment>
<dbReference type="InterPro" id="IPR013122">
    <property type="entry name" value="PKD1_2_channel"/>
</dbReference>
<gene>
    <name evidence="7" type="ORF">CCAP1982_LOCUS4380</name>
</gene>
<evidence type="ECO:0000259" key="6">
    <source>
        <dbReference type="Pfam" id="PF08016"/>
    </source>
</evidence>
<reference evidence="7" key="1">
    <citation type="submission" date="2020-11" db="EMBL/GenBank/DDBJ databases">
        <authorList>
            <person name="Whitehead M."/>
        </authorList>
    </citation>
    <scope>NUCLEOTIDE SEQUENCE</scope>
    <source>
        <strain evidence="7">EGII</strain>
    </source>
</reference>
<evidence type="ECO:0000256" key="1">
    <source>
        <dbReference type="ARBA" id="ARBA00004141"/>
    </source>
</evidence>
<protein>
    <submittedName>
        <fullName evidence="7">(Mediterranean fruit fly) hypothetical protein</fullName>
    </submittedName>
</protein>
<feature type="transmembrane region" description="Helical" evidence="5">
    <location>
        <begin position="20"/>
        <end position="47"/>
    </location>
</feature>
<dbReference type="GO" id="GO:0016020">
    <property type="term" value="C:membrane"/>
    <property type="evidence" value="ECO:0007669"/>
    <property type="project" value="UniProtKB-SubCell"/>
</dbReference>
<feature type="domain" description="Polycystin cation channel PKD1/PKD2" evidence="6">
    <location>
        <begin position="2"/>
        <end position="53"/>
    </location>
</feature>
<organism evidence="7 8">
    <name type="scientific">Ceratitis capitata</name>
    <name type="common">Mediterranean fruit fly</name>
    <name type="synonym">Tephritis capitata</name>
    <dbReference type="NCBI Taxonomy" id="7213"/>
    <lineage>
        <taxon>Eukaryota</taxon>
        <taxon>Metazoa</taxon>
        <taxon>Ecdysozoa</taxon>
        <taxon>Arthropoda</taxon>
        <taxon>Hexapoda</taxon>
        <taxon>Insecta</taxon>
        <taxon>Pterygota</taxon>
        <taxon>Neoptera</taxon>
        <taxon>Endopterygota</taxon>
        <taxon>Diptera</taxon>
        <taxon>Brachycera</taxon>
        <taxon>Muscomorpha</taxon>
        <taxon>Tephritoidea</taxon>
        <taxon>Tephritidae</taxon>
        <taxon>Ceratitis</taxon>
        <taxon>Ceratitis</taxon>
    </lineage>
</organism>
<keyword evidence="2 5" id="KW-0812">Transmembrane</keyword>
<evidence type="ECO:0000256" key="4">
    <source>
        <dbReference type="ARBA" id="ARBA00023136"/>
    </source>
</evidence>
<evidence type="ECO:0000313" key="7">
    <source>
        <dbReference type="EMBL" id="CAD6995673.1"/>
    </source>
</evidence>
<dbReference type="OrthoDB" id="5322100at2759"/>
<proteinExistence type="predicted"/>
<accession>A0A811UEK1</accession>
<sequence>MSYSFGFSSTVSPYDLTYGGLTLGFILYALLMFVIAIVLLNLFITLICDYFSENKNTPDDDEATELSFYEFLRVEYGGFGRWFKRTLCSCCVKRAYDPEKGNVKESIEKSVMNSERRTLKRKQAGLENGDSLYGRQLRDLNQVRAMARKLNAQVALLRRYQRWRQRYP</sequence>
<dbReference type="Proteomes" id="UP000606786">
    <property type="component" value="Unassembled WGS sequence"/>
</dbReference>
<evidence type="ECO:0000313" key="8">
    <source>
        <dbReference type="Proteomes" id="UP000606786"/>
    </source>
</evidence>
<keyword evidence="3 5" id="KW-1133">Transmembrane helix</keyword>
<dbReference type="EMBL" id="CAJHJT010000001">
    <property type="protein sequence ID" value="CAD6995673.1"/>
    <property type="molecule type" value="Genomic_DNA"/>
</dbReference>
<evidence type="ECO:0000256" key="2">
    <source>
        <dbReference type="ARBA" id="ARBA00022692"/>
    </source>
</evidence>
<evidence type="ECO:0000256" key="5">
    <source>
        <dbReference type="SAM" id="Phobius"/>
    </source>
</evidence>
<name>A0A811UEK1_CERCA</name>
<evidence type="ECO:0000256" key="3">
    <source>
        <dbReference type="ARBA" id="ARBA00022989"/>
    </source>
</evidence>
<keyword evidence="4 5" id="KW-0472">Membrane</keyword>
<comment type="subcellular location">
    <subcellularLocation>
        <location evidence="1">Membrane</location>
        <topology evidence="1">Multi-pass membrane protein</topology>
    </subcellularLocation>
</comment>